<evidence type="ECO:0000256" key="3">
    <source>
        <dbReference type="ARBA" id="ARBA00004986"/>
    </source>
</evidence>
<keyword evidence="14" id="KW-0028">Amino-acid biosynthesis</keyword>
<dbReference type="RefSeq" id="WP_376845186.1">
    <property type="nucleotide sequence ID" value="NZ_JBHSFW010000001.1"/>
</dbReference>
<dbReference type="GO" id="GO:0004072">
    <property type="term" value="F:aspartate kinase activity"/>
    <property type="evidence" value="ECO:0007669"/>
    <property type="project" value="UniProtKB-EC"/>
</dbReference>
<keyword evidence="11" id="KW-0457">Lysine biosynthesis</keyword>
<comment type="catalytic activity">
    <reaction evidence="12 13">
        <text>L-aspartate + ATP = 4-phospho-L-aspartate + ADP</text>
        <dbReference type="Rhea" id="RHEA:23776"/>
        <dbReference type="ChEBI" id="CHEBI:29991"/>
        <dbReference type="ChEBI" id="CHEBI:30616"/>
        <dbReference type="ChEBI" id="CHEBI:57535"/>
        <dbReference type="ChEBI" id="CHEBI:456216"/>
        <dbReference type="EC" id="2.7.2.4"/>
    </reaction>
</comment>
<accession>A0ABV9GLL6</accession>
<comment type="pathway">
    <text evidence="3 14">Amino-acid biosynthesis; L-methionine biosynthesis via de novo pathway; L-homoserine from L-aspartate: step 1/3.</text>
</comment>
<dbReference type="PROSITE" id="PS51671">
    <property type="entry name" value="ACT"/>
    <property type="match status" value="1"/>
</dbReference>
<evidence type="ECO:0000313" key="16">
    <source>
        <dbReference type="EMBL" id="MFC4618186.1"/>
    </source>
</evidence>
<evidence type="ECO:0000256" key="10">
    <source>
        <dbReference type="ARBA" id="ARBA00022915"/>
    </source>
</evidence>
<dbReference type="Gene3D" id="3.40.1160.10">
    <property type="entry name" value="Acetylglutamate kinase-like"/>
    <property type="match status" value="1"/>
</dbReference>
<dbReference type="InterPro" id="IPR001048">
    <property type="entry name" value="Asp/Glu/Uridylate_kinase"/>
</dbReference>
<dbReference type="Gene3D" id="3.30.2130.10">
    <property type="entry name" value="VC0802-like"/>
    <property type="match status" value="1"/>
</dbReference>
<dbReference type="NCBIfam" id="TIGR00656">
    <property type="entry name" value="asp_kin_monofn"/>
    <property type="match status" value="1"/>
</dbReference>
<dbReference type="SUPFAM" id="SSF55021">
    <property type="entry name" value="ACT-like"/>
    <property type="match status" value="2"/>
</dbReference>
<dbReference type="InterPro" id="IPR045865">
    <property type="entry name" value="ACT-like_dom_sf"/>
</dbReference>
<evidence type="ECO:0000256" key="6">
    <source>
        <dbReference type="ARBA" id="ARBA00022679"/>
    </source>
</evidence>
<evidence type="ECO:0000259" key="15">
    <source>
        <dbReference type="PROSITE" id="PS51671"/>
    </source>
</evidence>
<dbReference type="NCBIfam" id="NF005155">
    <property type="entry name" value="PRK06635.1-4"/>
    <property type="match status" value="1"/>
</dbReference>
<dbReference type="PIRSF" id="PIRSF000726">
    <property type="entry name" value="Asp_kin"/>
    <property type="match status" value="1"/>
</dbReference>
<gene>
    <name evidence="16" type="ORF">ACFO4N_05525</name>
</gene>
<evidence type="ECO:0000256" key="14">
    <source>
        <dbReference type="RuleBase" id="RU004249"/>
    </source>
</evidence>
<dbReference type="InterPro" id="IPR018042">
    <property type="entry name" value="Aspartate_kinase_CS"/>
</dbReference>
<comment type="pathway">
    <text evidence="4 14">Amino-acid biosynthesis; L-threonine biosynthesis; L-threonine from L-aspartate: step 1/5.</text>
</comment>
<protein>
    <recommendedName>
        <fullName evidence="13">Aspartokinase</fullName>
        <ecNumber evidence="13">2.7.2.4</ecNumber>
    </recommendedName>
</protein>
<evidence type="ECO:0000256" key="5">
    <source>
        <dbReference type="ARBA" id="ARBA00010122"/>
    </source>
</evidence>
<dbReference type="SUPFAM" id="SSF53633">
    <property type="entry name" value="Carbamate kinase-like"/>
    <property type="match status" value="1"/>
</dbReference>
<dbReference type="InterPro" id="IPR036393">
    <property type="entry name" value="AceGlu_kinase-like_sf"/>
</dbReference>
<evidence type="ECO:0000256" key="12">
    <source>
        <dbReference type="ARBA" id="ARBA00047872"/>
    </source>
</evidence>
<keyword evidence="9" id="KW-0067">ATP-binding</keyword>
<keyword evidence="6 13" id="KW-0808">Transferase</keyword>
<keyword evidence="10" id="KW-0220">Diaminopimelate biosynthesis</keyword>
<evidence type="ECO:0000256" key="8">
    <source>
        <dbReference type="ARBA" id="ARBA00022777"/>
    </source>
</evidence>
<evidence type="ECO:0000313" key="17">
    <source>
        <dbReference type="Proteomes" id="UP001596022"/>
    </source>
</evidence>
<dbReference type="InterPro" id="IPR002912">
    <property type="entry name" value="ACT_dom"/>
</dbReference>
<dbReference type="NCBIfam" id="TIGR00657">
    <property type="entry name" value="asp_kinases"/>
    <property type="match status" value="1"/>
</dbReference>
<dbReference type="CDD" id="cd04246">
    <property type="entry name" value="AAK_AK-DapG-like"/>
    <property type="match status" value="1"/>
</dbReference>
<evidence type="ECO:0000256" key="1">
    <source>
        <dbReference type="ARBA" id="ARBA00003121"/>
    </source>
</evidence>
<proteinExistence type="inferred from homology"/>
<keyword evidence="17" id="KW-1185">Reference proteome</keyword>
<dbReference type="CDD" id="cd04913">
    <property type="entry name" value="ACT_AKii-LysC-BS-like_1"/>
    <property type="match status" value="1"/>
</dbReference>
<evidence type="ECO:0000256" key="9">
    <source>
        <dbReference type="ARBA" id="ARBA00022840"/>
    </source>
</evidence>
<name>A0ABV9GLL6_9BACL</name>
<keyword evidence="8 13" id="KW-0418">Kinase</keyword>
<dbReference type="CDD" id="cd04923">
    <property type="entry name" value="ACT_AK-LysC-DapG-like_2"/>
    <property type="match status" value="1"/>
</dbReference>
<sequence>MGISVMKFGGTSVGSIERIKQVAKRVIQKINDNERVVVVVSAMGHTTDELMDLACQASEQPSKRELDMLLSTGEQQTIALLAMVLNDQGTPAESFTGWQAGILTEHIHGNARIDTIDTDRLKTCIYDGKVAIVAGFQGLTENGEITTLGRGGSDTTAVALAAALQADICEIYTDVDGVYTTDPRYVDMAQKIDALGYDEMLEMAYLGASVLHPRAVEYAKKFNMPLVVRSSFSHAPGTIIREDKHVEKGQNVRGLAFDRDVVKVSVLGLPNEVTMLSKVFQSLAEAAINVDIIIQNVLNEAETSVSFTISNAELGEALNVLKSDQKVLGFREAVTERGLAKVSIIGSGMASNPGVAATMFSALARSGIMVKMVSTSEIKVSTVIPIEHLENALHVLHQTYKLDAKTVQAY</sequence>
<dbReference type="Pfam" id="PF22468">
    <property type="entry name" value="ACT_9"/>
    <property type="match status" value="2"/>
</dbReference>
<dbReference type="Proteomes" id="UP001596022">
    <property type="component" value="Unassembled WGS sequence"/>
</dbReference>
<evidence type="ECO:0000256" key="7">
    <source>
        <dbReference type="ARBA" id="ARBA00022741"/>
    </source>
</evidence>
<dbReference type="PROSITE" id="PS00324">
    <property type="entry name" value="ASPARTOKINASE"/>
    <property type="match status" value="1"/>
</dbReference>
<evidence type="ECO:0000256" key="2">
    <source>
        <dbReference type="ARBA" id="ARBA00004766"/>
    </source>
</evidence>
<dbReference type="Pfam" id="PF00696">
    <property type="entry name" value="AA_kinase"/>
    <property type="match status" value="1"/>
</dbReference>
<comment type="similarity">
    <text evidence="5 13">Belongs to the aspartokinase family.</text>
</comment>
<evidence type="ECO:0000256" key="11">
    <source>
        <dbReference type="ARBA" id="ARBA00023154"/>
    </source>
</evidence>
<dbReference type="InterPro" id="IPR001341">
    <property type="entry name" value="Asp_kinase"/>
</dbReference>
<keyword evidence="7" id="KW-0547">Nucleotide-binding</keyword>
<dbReference type="PANTHER" id="PTHR21499">
    <property type="entry name" value="ASPARTATE KINASE"/>
    <property type="match status" value="1"/>
</dbReference>
<dbReference type="InterPro" id="IPR005260">
    <property type="entry name" value="Asp_kin_monofn"/>
</dbReference>
<comment type="pathway">
    <text evidence="2 14">Amino-acid biosynthesis; L-lysine biosynthesis via DAP pathway; (S)-tetrahydrodipicolinate from L-aspartate: step 1/4.</text>
</comment>
<evidence type="ECO:0000256" key="13">
    <source>
        <dbReference type="RuleBase" id="RU003448"/>
    </source>
</evidence>
<dbReference type="EC" id="2.7.2.4" evidence="13"/>
<dbReference type="InterPro" id="IPR054352">
    <property type="entry name" value="ACT_Aspartokinase"/>
</dbReference>
<dbReference type="NCBIfam" id="NF005154">
    <property type="entry name" value="PRK06635.1-2"/>
    <property type="match status" value="1"/>
</dbReference>
<evidence type="ECO:0000256" key="4">
    <source>
        <dbReference type="ARBA" id="ARBA00005139"/>
    </source>
</evidence>
<organism evidence="16 17">
    <name type="scientific">Camelliibacillus cellulosilyticus</name>
    <dbReference type="NCBI Taxonomy" id="2174486"/>
    <lineage>
        <taxon>Bacteria</taxon>
        <taxon>Bacillati</taxon>
        <taxon>Bacillota</taxon>
        <taxon>Bacilli</taxon>
        <taxon>Bacillales</taxon>
        <taxon>Sporolactobacillaceae</taxon>
        <taxon>Camelliibacillus</taxon>
    </lineage>
</organism>
<feature type="domain" description="ACT" evidence="15">
    <location>
        <begin position="264"/>
        <end position="347"/>
    </location>
</feature>
<comment type="function">
    <text evidence="1">Catalyzes the phosphorylation of the beta-carboxyl group of aspartic acid with ATP to yield 4-phospho-L-aspartate, which is involved in the branched biosynthetic pathway leading to the biosynthesis of amino acids threonine, isoleucine and methionine.</text>
</comment>
<dbReference type="PANTHER" id="PTHR21499:SF68">
    <property type="entry name" value="ASPARTOKINASE 2"/>
    <property type="match status" value="1"/>
</dbReference>
<comment type="caution">
    <text evidence="16">The sequence shown here is derived from an EMBL/GenBank/DDBJ whole genome shotgun (WGS) entry which is preliminary data.</text>
</comment>
<dbReference type="EMBL" id="JBHSFW010000001">
    <property type="protein sequence ID" value="MFC4618186.1"/>
    <property type="molecule type" value="Genomic_DNA"/>
</dbReference>
<reference evidence="17" key="1">
    <citation type="journal article" date="2019" name="Int. J. Syst. Evol. Microbiol.">
        <title>The Global Catalogue of Microorganisms (GCM) 10K type strain sequencing project: providing services to taxonomists for standard genome sequencing and annotation.</title>
        <authorList>
            <consortium name="The Broad Institute Genomics Platform"/>
            <consortium name="The Broad Institute Genome Sequencing Center for Infectious Disease"/>
            <person name="Wu L."/>
            <person name="Ma J."/>
        </authorList>
    </citation>
    <scope>NUCLEOTIDE SEQUENCE [LARGE SCALE GENOMIC DNA]</scope>
    <source>
        <strain evidence="17">CGMCC 1.16306</strain>
    </source>
</reference>